<evidence type="ECO:0000256" key="1">
    <source>
        <dbReference type="SAM" id="Phobius"/>
    </source>
</evidence>
<dbReference type="STRING" id="1798491.A3C87_01555"/>
<feature type="transmembrane region" description="Helical" evidence="1">
    <location>
        <begin position="54"/>
        <end position="79"/>
    </location>
</feature>
<gene>
    <name evidence="2" type="ORF">A3C87_01555</name>
</gene>
<keyword evidence="1" id="KW-0812">Transmembrane</keyword>
<evidence type="ECO:0000313" key="2">
    <source>
        <dbReference type="EMBL" id="OGG61264.1"/>
    </source>
</evidence>
<accession>A0A1F6DIJ2</accession>
<comment type="caution">
    <text evidence="2">The sequence shown here is derived from an EMBL/GenBank/DDBJ whole genome shotgun (WGS) entry which is preliminary data.</text>
</comment>
<dbReference type="AlphaFoldDB" id="A0A1F6DIJ2"/>
<feature type="transmembrane region" description="Helical" evidence="1">
    <location>
        <begin position="91"/>
        <end position="110"/>
    </location>
</feature>
<proteinExistence type="predicted"/>
<dbReference type="Proteomes" id="UP000176511">
    <property type="component" value="Unassembled WGS sequence"/>
</dbReference>
<protein>
    <submittedName>
        <fullName evidence="2">Uncharacterized protein</fullName>
    </submittedName>
</protein>
<sequence length="112" mass="12231">MVIVGTTILFLKKRDKDDFLNAATGKSFALLAGYLTLIIGLPTVILHNVWTADWYVLITIFGWLSLLKGVVLLGSPGMAQKFVPVYKNNAWLLNGVCIVYIALGVCLLTASM</sequence>
<feature type="transmembrane region" description="Helical" evidence="1">
    <location>
        <begin position="28"/>
        <end position="47"/>
    </location>
</feature>
<keyword evidence="1" id="KW-0472">Membrane</keyword>
<evidence type="ECO:0000313" key="3">
    <source>
        <dbReference type="Proteomes" id="UP000176511"/>
    </source>
</evidence>
<dbReference type="EMBL" id="MFLE01000023">
    <property type="protein sequence ID" value="OGG61264.1"/>
    <property type="molecule type" value="Genomic_DNA"/>
</dbReference>
<name>A0A1F6DIJ2_9BACT</name>
<organism evidence="2 3">
    <name type="scientific">Candidatus Kaiserbacteria bacterium RIFCSPHIGHO2_02_FULL_49_34</name>
    <dbReference type="NCBI Taxonomy" id="1798491"/>
    <lineage>
        <taxon>Bacteria</taxon>
        <taxon>Candidatus Kaiseribacteriota</taxon>
    </lineage>
</organism>
<keyword evidence="1" id="KW-1133">Transmembrane helix</keyword>
<reference evidence="2 3" key="1">
    <citation type="journal article" date="2016" name="Nat. Commun.">
        <title>Thousands of microbial genomes shed light on interconnected biogeochemical processes in an aquifer system.</title>
        <authorList>
            <person name="Anantharaman K."/>
            <person name="Brown C.T."/>
            <person name="Hug L.A."/>
            <person name="Sharon I."/>
            <person name="Castelle C.J."/>
            <person name="Probst A.J."/>
            <person name="Thomas B.C."/>
            <person name="Singh A."/>
            <person name="Wilkins M.J."/>
            <person name="Karaoz U."/>
            <person name="Brodie E.L."/>
            <person name="Williams K.H."/>
            <person name="Hubbard S.S."/>
            <person name="Banfield J.F."/>
        </authorList>
    </citation>
    <scope>NUCLEOTIDE SEQUENCE [LARGE SCALE GENOMIC DNA]</scope>
</reference>